<sequence>MSKKKTSFTLNIELLKDLKMKAVEIGTSQTKLLEKFIKQGLENNKEIHSLAKDETGTIIIDNINPNLLKKISKIAKNEKITEEEAINEVLKKGLEAKSKNKIPEYLIANKNTYNPNHKRRMSFSGIIETDEPFDTCKAIREVRNRKY</sequence>
<reference evidence="1" key="1">
    <citation type="submission" date="2019-08" db="EMBL/GenBank/DDBJ databases">
        <authorList>
            <person name="Kucharzyk K."/>
            <person name="Murdoch R.W."/>
            <person name="Higgins S."/>
            <person name="Loffler F."/>
        </authorList>
    </citation>
    <scope>NUCLEOTIDE SEQUENCE</scope>
</reference>
<name>A0A644VLD2_9ZZZZ</name>
<dbReference type="AlphaFoldDB" id="A0A644VLD2"/>
<organism evidence="1">
    <name type="scientific">bioreactor metagenome</name>
    <dbReference type="NCBI Taxonomy" id="1076179"/>
    <lineage>
        <taxon>unclassified sequences</taxon>
        <taxon>metagenomes</taxon>
        <taxon>ecological metagenomes</taxon>
    </lineage>
</organism>
<proteinExistence type="predicted"/>
<dbReference type="EMBL" id="VSSQ01000329">
    <property type="protein sequence ID" value="MPL91452.1"/>
    <property type="molecule type" value="Genomic_DNA"/>
</dbReference>
<evidence type="ECO:0000313" key="1">
    <source>
        <dbReference type="EMBL" id="MPL91452.1"/>
    </source>
</evidence>
<comment type="caution">
    <text evidence="1">The sequence shown here is derived from an EMBL/GenBank/DDBJ whole genome shotgun (WGS) entry which is preliminary data.</text>
</comment>
<protein>
    <submittedName>
        <fullName evidence="1">Uncharacterized protein</fullName>
    </submittedName>
</protein>
<gene>
    <name evidence="1" type="ORF">SDC9_37520</name>
</gene>
<accession>A0A644VLD2</accession>